<evidence type="ECO:0000259" key="3">
    <source>
        <dbReference type="SMART" id="SM00703"/>
    </source>
</evidence>
<feature type="domain" description="Nose resistant-to-fluoxetine protein N-terminal" evidence="3">
    <location>
        <begin position="33"/>
        <end position="159"/>
    </location>
</feature>
<feature type="transmembrane region" description="Helical" evidence="2">
    <location>
        <begin position="173"/>
        <end position="197"/>
    </location>
</feature>
<dbReference type="PANTHER" id="PTHR11161:SF55">
    <property type="entry name" value="NOSE RESISTANT-TO-FLUOXETINE PROTEIN N-TERMINAL DOMAIN-CONTAINING PROTEIN"/>
    <property type="match status" value="1"/>
</dbReference>
<dbReference type="Proteomes" id="UP000492821">
    <property type="component" value="Unassembled WGS sequence"/>
</dbReference>
<feature type="transmembrane region" description="Helical" evidence="2">
    <location>
        <begin position="573"/>
        <end position="596"/>
    </location>
</feature>
<feature type="transmembrane region" description="Helical" evidence="2">
    <location>
        <begin position="282"/>
        <end position="306"/>
    </location>
</feature>
<dbReference type="Pfam" id="PF01757">
    <property type="entry name" value="Acyl_transf_3"/>
    <property type="match status" value="1"/>
</dbReference>
<evidence type="ECO:0000256" key="1">
    <source>
        <dbReference type="SAM" id="MobiDB-lite"/>
    </source>
</evidence>
<dbReference type="PANTHER" id="PTHR11161">
    <property type="entry name" value="O-ACYLTRANSFERASE"/>
    <property type="match status" value="1"/>
</dbReference>
<feature type="transmembrane region" description="Helical" evidence="2">
    <location>
        <begin position="473"/>
        <end position="492"/>
    </location>
</feature>
<protein>
    <submittedName>
        <fullName evidence="5">NRF domain-containing protein</fullName>
    </submittedName>
</protein>
<dbReference type="GO" id="GO:0016747">
    <property type="term" value="F:acyltransferase activity, transferring groups other than amino-acyl groups"/>
    <property type="evidence" value="ECO:0007669"/>
    <property type="project" value="InterPro"/>
</dbReference>
<feature type="transmembrane region" description="Helical" evidence="2">
    <location>
        <begin position="417"/>
        <end position="436"/>
    </location>
</feature>
<feature type="transmembrane region" description="Helical" evidence="2">
    <location>
        <begin position="608"/>
        <end position="630"/>
    </location>
</feature>
<dbReference type="InterPro" id="IPR052728">
    <property type="entry name" value="O2_lipid_transport_reg"/>
</dbReference>
<feature type="transmembrane region" description="Helical" evidence="2">
    <location>
        <begin position="243"/>
        <end position="262"/>
    </location>
</feature>
<feature type="region of interest" description="Disordered" evidence="1">
    <location>
        <begin position="665"/>
        <end position="687"/>
    </location>
</feature>
<feature type="transmembrane region" description="Helical" evidence="2">
    <location>
        <begin position="545"/>
        <end position="561"/>
    </location>
</feature>
<name>A0A7E4V5R8_PANRE</name>
<dbReference type="InterPro" id="IPR002656">
    <property type="entry name" value="Acyl_transf_3_dom"/>
</dbReference>
<organism evidence="4 5">
    <name type="scientific">Panagrellus redivivus</name>
    <name type="common">Microworm</name>
    <dbReference type="NCBI Taxonomy" id="6233"/>
    <lineage>
        <taxon>Eukaryota</taxon>
        <taxon>Metazoa</taxon>
        <taxon>Ecdysozoa</taxon>
        <taxon>Nematoda</taxon>
        <taxon>Chromadorea</taxon>
        <taxon>Rhabditida</taxon>
        <taxon>Tylenchina</taxon>
        <taxon>Panagrolaimomorpha</taxon>
        <taxon>Panagrolaimoidea</taxon>
        <taxon>Panagrolaimidae</taxon>
        <taxon>Panagrellus</taxon>
    </lineage>
</organism>
<dbReference type="SMART" id="SM00703">
    <property type="entry name" value="NRF"/>
    <property type="match status" value="1"/>
</dbReference>
<accession>A0A7E4V5R8</accession>
<feature type="transmembrane region" description="Helical" evidence="2">
    <location>
        <begin position="326"/>
        <end position="349"/>
    </location>
</feature>
<keyword evidence="4" id="KW-1185">Reference proteome</keyword>
<reference evidence="5" key="2">
    <citation type="submission" date="2020-10" db="UniProtKB">
        <authorList>
            <consortium name="WormBaseParasite"/>
        </authorList>
    </citation>
    <scope>IDENTIFICATION</scope>
</reference>
<evidence type="ECO:0000313" key="5">
    <source>
        <dbReference type="WBParaSite" id="Pan_g1691.t1"/>
    </source>
</evidence>
<reference evidence="4" key="1">
    <citation type="journal article" date="2013" name="Genetics">
        <title>The draft genome and transcriptome of Panagrellus redivivus are shaped by the harsh demands of a free-living lifestyle.</title>
        <authorList>
            <person name="Srinivasan J."/>
            <person name="Dillman A.R."/>
            <person name="Macchietto M.G."/>
            <person name="Heikkinen L."/>
            <person name="Lakso M."/>
            <person name="Fracchia K.M."/>
            <person name="Antoshechkin I."/>
            <person name="Mortazavi A."/>
            <person name="Wong G."/>
            <person name="Sternberg P.W."/>
        </authorList>
    </citation>
    <scope>NUCLEOTIDE SEQUENCE [LARGE SCALE GENOMIC DNA]</scope>
    <source>
        <strain evidence="4">MT8872</strain>
    </source>
</reference>
<evidence type="ECO:0000256" key="2">
    <source>
        <dbReference type="SAM" id="Phobius"/>
    </source>
</evidence>
<evidence type="ECO:0000313" key="4">
    <source>
        <dbReference type="Proteomes" id="UP000492821"/>
    </source>
</evidence>
<feature type="transmembrane region" description="Helical" evidence="2">
    <location>
        <begin position="391"/>
        <end position="410"/>
    </location>
</feature>
<dbReference type="WBParaSite" id="Pan_g1691.t1">
    <property type="protein sequence ID" value="Pan_g1691.t1"/>
    <property type="gene ID" value="Pan_g1691"/>
</dbReference>
<feature type="transmembrane region" description="Helical" evidence="2">
    <location>
        <begin position="504"/>
        <end position="525"/>
    </location>
</feature>
<proteinExistence type="predicted"/>
<keyword evidence="2" id="KW-0812">Transmembrane</keyword>
<dbReference type="AlphaFoldDB" id="A0A7E4V5R8"/>
<keyword evidence="2" id="KW-0472">Membrane</keyword>
<dbReference type="Pfam" id="PF20146">
    <property type="entry name" value="NRF"/>
    <property type="match status" value="1"/>
</dbReference>
<sequence>MGSNAFSYKKSLPTIENIIENLAFDGGFLANLTADCSEDVGLMVSEGMKVFQGGAGGNFTQTLLKLIDSSGKPGAGILLGNTKWYGLFKECQAIEYDLGNRTFAGKYHHVIFVLGGANETTCASTSAFTIDLCLPKTCSAADIETIVNGISKSEIVCEVQSLPREAHANAGTWITLGIIAVVLFLGVTASVFDYFVLPYHKHEPYVNSFLMQCWRSFSLYTNVVEIFNTKGANKPGNIGPIHCMRFFSMCWVVMGHALIFYMELSINPLNFVDMQKHRIFGIINNSFFSVDTFFWQSGLLLTFVWLKKYKQNKQQVMSVQAWILFYVHRIVRLSPAYYLVIAFYTWIYMPFGTKNMVLDAEFGGDMCAKNWWVNFLYLNNAIRYKEQCYGVSWYLSADMQMFIFTPLILIPLAIKRIYGIVTALIIIALSTGVHVFQMYHYYFPPTVGAFTGGNDPRMTVDTMTYMVLMYDAPWIRCQVYIVGMLTGVLLQTVKKLKLPYIVQLLGWIMTLAIAYGCLFTLKGYFNGDVVPLGWRTLFSAASKPLWGIALSWIVVTCYYGYGSFINSFMSWSIWVPVGRLSYATYLIHIIVVNYLIGQNQQPFVFANFFQMFTMFIVPMIFCSLVFALFWSSAFELGFGKLETILINALIKKNGKPKPMPVRIRASTLDPPVPETPPEKHVSRVHGPRKSISKEIALEASDLVHRRQQSIATIEIPPLEENGHLKVRTSVEKDDDDRWS</sequence>
<keyword evidence="2" id="KW-1133">Transmembrane helix</keyword>
<dbReference type="InterPro" id="IPR006621">
    <property type="entry name" value="Nose-resist-to-fluoxetine_N"/>
</dbReference>